<keyword evidence="4 7" id="KW-1133">Transmembrane helix</keyword>
<comment type="subcellular location">
    <subcellularLocation>
        <location evidence="1">Membrane</location>
        <topology evidence="1">Multi-pass membrane protein</topology>
    </subcellularLocation>
</comment>
<evidence type="ECO:0000256" key="8">
    <source>
        <dbReference type="SAM" id="SignalP"/>
    </source>
</evidence>
<dbReference type="InterPro" id="IPR058533">
    <property type="entry name" value="Cation_efflux_TM"/>
</dbReference>
<dbReference type="NCBIfam" id="TIGR01297">
    <property type="entry name" value="CDF"/>
    <property type="match status" value="1"/>
</dbReference>
<keyword evidence="2" id="KW-0813">Transport</keyword>
<evidence type="ECO:0000256" key="6">
    <source>
        <dbReference type="SAM" id="MobiDB-lite"/>
    </source>
</evidence>
<dbReference type="Proteomes" id="UP000320244">
    <property type="component" value="Unassembled WGS sequence"/>
</dbReference>
<dbReference type="InterPro" id="IPR002524">
    <property type="entry name" value="Cation_efflux"/>
</dbReference>
<dbReference type="InterPro" id="IPR027469">
    <property type="entry name" value="Cation_efflux_TMD_sf"/>
</dbReference>
<feature type="domain" description="Cation efflux protein transmembrane" evidence="9">
    <location>
        <begin position="2"/>
        <end position="204"/>
    </location>
</feature>
<sequence length="311" mass="33230">MAFVANALIAIAKTVAALLTGSASMVAEAAHSWADTGNEIFLLIAEKRGAKPRDQNHPRGYGRETYVWSMFAAVGLFTAGAVVSVLHGVQQIGATEESPDYLLNYAVLAVAFVLEGTSFRQALKQARGGAARFELHPLTFISQTSNTTLRAVFLEDFAALIGLILAAIAVALHEITGAAVWDALGSIAVGLLLAVVAIFLINRNREFLVGQSASPTLRAKTLASLLEHPEIERITYLHLEFVGPMKYFVVAAVDLVGNDDESHLAVRLRRLESEIEQHDAIEDIVLTLSTPSEPSLTLPGSSPSDRGSDGS</sequence>
<keyword evidence="11" id="KW-1185">Reference proteome</keyword>
<reference evidence="10 11" key="2">
    <citation type="submission" date="2019-08" db="EMBL/GenBank/DDBJ databases">
        <title>Jejuicoccus antrihumi gen. nov., sp. nov., a new member of the family Dermacoccaceae isolated from a cave.</title>
        <authorList>
            <person name="Schumann P."/>
            <person name="Kim I.S."/>
        </authorList>
    </citation>
    <scope>NUCLEOTIDE SEQUENCE [LARGE SCALE GENOMIC DNA]</scope>
    <source>
        <strain evidence="10 11">C5-26</strain>
    </source>
</reference>
<dbReference type="PANTHER" id="PTHR13414">
    <property type="entry name" value="HUEL-CATION TRANSPORTER"/>
    <property type="match status" value="1"/>
</dbReference>
<feature type="transmembrane region" description="Helical" evidence="7">
    <location>
        <begin position="66"/>
        <end position="89"/>
    </location>
</feature>
<dbReference type="Gene3D" id="1.20.1510.10">
    <property type="entry name" value="Cation efflux protein transmembrane domain"/>
    <property type="match status" value="1"/>
</dbReference>
<proteinExistence type="predicted"/>
<dbReference type="GO" id="GO:0016020">
    <property type="term" value="C:membrane"/>
    <property type="evidence" value="ECO:0007669"/>
    <property type="project" value="UniProtKB-SubCell"/>
</dbReference>
<keyword evidence="3 7" id="KW-0812">Transmembrane</keyword>
<keyword evidence="8" id="KW-0732">Signal</keyword>
<evidence type="ECO:0000256" key="1">
    <source>
        <dbReference type="ARBA" id="ARBA00004141"/>
    </source>
</evidence>
<gene>
    <name evidence="10" type="ORF">FGL98_22530</name>
</gene>
<dbReference type="SUPFAM" id="SSF161111">
    <property type="entry name" value="Cation efflux protein transmembrane domain-like"/>
    <property type="match status" value="1"/>
</dbReference>
<evidence type="ECO:0000313" key="11">
    <source>
        <dbReference type="Proteomes" id="UP000320244"/>
    </source>
</evidence>
<dbReference type="PANTHER" id="PTHR13414:SF9">
    <property type="entry name" value="PROTON-COUPLED ZINC ANTIPORTER SLC30A9, MITOCHONDRIAL"/>
    <property type="match status" value="1"/>
</dbReference>
<dbReference type="Pfam" id="PF01545">
    <property type="entry name" value="Cation_efflux"/>
    <property type="match status" value="1"/>
</dbReference>
<accession>A0A563DS81</accession>
<evidence type="ECO:0000259" key="9">
    <source>
        <dbReference type="Pfam" id="PF01545"/>
    </source>
</evidence>
<dbReference type="OrthoDB" id="9806522at2"/>
<evidence type="ECO:0000313" key="10">
    <source>
        <dbReference type="EMBL" id="TWP33029.1"/>
    </source>
</evidence>
<protein>
    <submittedName>
        <fullName evidence="10">Cation diffusion facilitator family transporter</fullName>
    </submittedName>
</protein>
<dbReference type="GO" id="GO:0006829">
    <property type="term" value="P:zinc ion transport"/>
    <property type="evidence" value="ECO:0007669"/>
    <property type="project" value="InterPro"/>
</dbReference>
<evidence type="ECO:0000256" key="2">
    <source>
        <dbReference type="ARBA" id="ARBA00022448"/>
    </source>
</evidence>
<feature type="transmembrane region" description="Helical" evidence="7">
    <location>
        <begin position="101"/>
        <end position="119"/>
    </location>
</feature>
<dbReference type="AlphaFoldDB" id="A0A563DS81"/>
<evidence type="ECO:0000256" key="3">
    <source>
        <dbReference type="ARBA" id="ARBA00022692"/>
    </source>
</evidence>
<organism evidence="10 11">
    <name type="scientific">Leekyejoonella antrihumi</name>
    <dbReference type="NCBI Taxonomy" id="1660198"/>
    <lineage>
        <taxon>Bacteria</taxon>
        <taxon>Bacillati</taxon>
        <taxon>Actinomycetota</taxon>
        <taxon>Actinomycetes</taxon>
        <taxon>Micrococcales</taxon>
        <taxon>Dermacoccaceae</taxon>
        <taxon>Leekyejoonella</taxon>
    </lineage>
</organism>
<feature type="signal peptide" evidence="8">
    <location>
        <begin position="1"/>
        <end position="29"/>
    </location>
</feature>
<name>A0A563DS81_9MICO</name>
<feature type="transmembrane region" description="Helical" evidence="7">
    <location>
        <begin position="152"/>
        <end position="172"/>
    </location>
</feature>
<feature type="transmembrane region" description="Helical" evidence="7">
    <location>
        <begin position="178"/>
        <end position="201"/>
    </location>
</feature>
<evidence type="ECO:0000256" key="4">
    <source>
        <dbReference type="ARBA" id="ARBA00022989"/>
    </source>
</evidence>
<evidence type="ECO:0000256" key="7">
    <source>
        <dbReference type="SAM" id="Phobius"/>
    </source>
</evidence>
<comment type="caution">
    <text evidence="10">The sequence shown here is derived from an EMBL/GenBank/DDBJ whole genome shotgun (WGS) entry which is preliminary data.</text>
</comment>
<dbReference type="EMBL" id="VCQV01000050">
    <property type="protein sequence ID" value="TWP33029.1"/>
    <property type="molecule type" value="Genomic_DNA"/>
</dbReference>
<reference evidence="10 11" key="1">
    <citation type="submission" date="2019-05" db="EMBL/GenBank/DDBJ databases">
        <authorList>
            <person name="Lee S.D."/>
        </authorList>
    </citation>
    <scope>NUCLEOTIDE SEQUENCE [LARGE SCALE GENOMIC DNA]</scope>
    <source>
        <strain evidence="10 11">C5-26</strain>
    </source>
</reference>
<keyword evidence="5 7" id="KW-0472">Membrane</keyword>
<dbReference type="GO" id="GO:0008324">
    <property type="term" value="F:monoatomic cation transmembrane transporter activity"/>
    <property type="evidence" value="ECO:0007669"/>
    <property type="project" value="InterPro"/>
</dbReference>
<feature type="region of interest" description="Disordered" evidence="6">
    <location>
        <begin position="291"/>
        <end position="311"/>
    </location>
</feature>
<dbReference type="InterPro" id="IPR040177">
    <property type="entry name" value="SLC30A9"/>
</dbReference>
<feature type="chain" id="PRO_5022245748" evidence="8">
    <location>
        <begin position="30"/>
        <end position="311"/>
    </location>
</feature>
<evidence type="ECO:0000256" key="5">
    <source>
        <dbReference type="ARBA" id="ARBA00023136"/>
    </source>
</evidence>